<protein>
    <submittedName>
        <fullName evidence="1">Uncharacterized protein</fullName>
    </submittedName>
</protein>
<name>A0ABV1C3T1_9FIRM</name>
<dbReference type="Proteomes" id="UP001465119">
    <property type="component" value="Unassembled WGS sequence"/>
</dbReference>
<evidence type="ECO:0000313" key="1">
    <source>
        <dbReference type="EMBL" id="MEQ2386232.1"/>
    </source>
</evidence>
<gene>
    <name evidence="1" type="ORF">WMO20_09890</name>
</gene>
<dbReference type="EMBL" id="JBBMEN010000014">
    <property type="protein sequence ID" value="MEQ2386232.1"/>
    <property type="molecule type" value="Genomic_DNA"/>
</dbReference>
<accession>A0ABV1C3T1</accession>
<reference evidence="1 2" key="1">
    <citation type="submission" date="2024-03" db="EMBL/GenBank/DDBJ databases">
        <title>Human intestinal bacterial collection.</title>
        <authorList>
            <person name="Pauvert C."/>
            <person name="Hitch T.C.A."/>
            <person name="Clavel T."/>
        </authorList>
    </citation>
    <scope>NUCLEOTIDE SEQUENCE [LARGE SCALE GENOMIC DNA]</scope>
    <source>
        <strain evidence="1 2">CLA-AA-H281</strain>
    </source>
</reference>
<proteinExistence type="predicted"/>
<organism evidence="1 2">
    <name type="scientific">Faecalibacterium intestinale</name>
    <dbReference type="NCBI Taxonomy" id="3133155"/>
    <lineage>
        <taxon>Bacteria</taxon>
        <taxon>Bacillati</taxon>
        <taxon>Bacillota</taxon>
        <taxon>Clostridia</taxon>
        <taxon>Eubacteriales</taxon>
        <taxon>Oscillospiraceae</taxon>
        <taxon>Faecalibacterium</taxon>
    </lineage>
</organism>
<keyword evidence="2" id="KW-1185">Reference proteome</keyword>
<sequence>MRKMVKHLLKKYKYAPMSSGARAATKRPCRKNGWKI</sequence>
<evidence type="ECO:0000313" key="2">
    <source>
        <dbReference type="Proteomes" id="UP001465119"/>
    </source>
</evidence>
<comment type="caution">
    <text evidence="1">The sequence shown here is derived from an EMBL/GenBank/DDBJ whole genome shotgun (WGS) entry which is preliminary data.</text>
</comment>